<comment type="caution">
    <text evidence="3">The sequence shown here is derived from an EMBL/GenBank/DDBJ whole genome shotgun (WGS) entry which is preliminary data.</text>
</comment>
<proteinExistence type="predicted"/>
<organism evidence="3 4">
    <name type="scientific">Stentor coeruleus</name>
    <dbReference type="NCBI Taxonomy" id="5963"/>
    <lineage>
        <taxon>Eukaryota</taxon>
        <taxon>Sar</taxon>
        <taxon>Alveolata</taxon>
        <taxon>Ciliophora</taxon>
        <taxon>Postciliodesmatophora</taxon>
        <taxon>Heterotrichea</taxon>
        <taxon>Heterotrichida</taxon>
        <taxon>Stentoridae</taxon>
        <taxon>Stentor</taxon>
    </lineage>
</organism>
<evidence type="ECO:0000313" key="4">
    <source>
        <dbReference type="Proteomes" id="UP000187209"/>
    </source>
</evidence>
<protein>
    <submittedName>
        <fullName evidence="3">Uncharacterized protein</fullName>
    </submittedName>
</protein>
<keyword evidence="4" id="KW-1185">Reference proteome</keyword>
<evidence type="ECO:0000256" key="1">
    <source>
        <dbReference type="SAM" id="Coils"/>
    </source>
</evidence>
<feature type="coiled-coil region" evidence="1">
    <location>
        <begin position="238"/>
        <end position="265"/>
    </location>
</feature>
<accession>A0A1R2AM16</accession>
<feature type="coiled-coil region" evidence="1">
    <location>
        <begin position="12"/>
        <end position="119"/>
    </location>
</feature>
<evidence type="ECO:0000313" key="3">
    <source>
        <dbReference type="EMBL" id="OMJ65465.1"/>
    </source>
</evidence>
<name>A0A1R2AM16_9CILI</name>
<evidence type="ECO:0000256" key="2">
    <source>
        <dbReference type="SAM" id="MobiDB-lite"/>
    </source>
</evidence>
<reference evidence="3 4" key="1">
    <citation type="submission" date="2016-11" db="EMBL/GenBank/DDBJ databases">
        <title>The macronuclear genome of Stentor coeruleus: a giant cell with tiny introns.</title>
        <authorList>
            <person name="Slabodnick M."/>
            <person name="Ruby J.G."/>
            <person name="Reiff S.B."/>
            <person name="Swart E.C."/>
            <person name="Gosai S."/>
            <person name="Prabakaran S."/>
            <person name="Witkowska E."/>
            <person name="Larue G.E."/>
            <person name="Fisher S."/>
            <person name="Freeman R.M."/>
            <person name="Gunawardena J."/>
            <person name="Chu W."/>
            <person name="Stover N.A."/>
            <person name="Gregory B.D."/>
            <person name="Nowacki M."/>
            <person name="Derisi J."/>
            <person name="Roy S.W."/>
            <person name="Marshall W.F."/>
            <person name="Sood P."/>
        </authorList>
    </citation>
    <scope>NUCLEOTIDE SEQUENCE [LARGE SCALE GENOMIC DNA]</scope>
    <source>
        <strain evidence="3">WM001</strain>
    </source>
</reference>
<feature type="region of interest" description="Disordered" evidence="2">
    <location>
        <begin position="315"/>
        <end position="356"/>
    </location>
</feature>
<dbReference type="AlphaFoldDB" id="A0A1R2AM16"/>
<gene>
    <name evidence="3" type="ORF">SteCoe_38166</name>
</gene>
<dbReference type="Proteomes" id="UP000187209">
    <property type="component" value="Unassembled WGS sequence"/>
</dbReference>
<sequence length="356" mass="41376">MWKYTENDKKKISVMQAEIKRAELAIQSLIHEKETLKSALASAVKKKEELYKAVLDYKESLERVSKKNRDLENRLDEVGMIKSEIEKVKQQLIRRDEKIEALHKRNQTLEHYLEEQNTETSQLRSFYKKTHYENHKNDSDVSIFVDKLLEKVKSIPWFHRCFKNCSPCVNAFRDLVDKGKYQEIVVALSKFAIELMKDLEKTRGETSPGLSDIHKTFSSYNANGQHTSFNNCSEDDLDSNDEERVNKLNLEIKNLLEKSKEVISNRSFSNHIRSPRTEEPSFISLDKGQSIDLRNFRIPNSRQASEIILEQPEIKTLSNKNSQRKGIIKKSSIEITRRPSANSVKSLPKAYLKKKG</sequence>
<keyword evidence="1" id="KW-0175">Coiled coil</keyword>
<dbReference type="OrthoDB" id="326246at2759"/>
<dbReference type="EMBL" id="MPUH01002121">
    <property type="protein sequence ID" value="OMJ65465.1"/>
    <property type="molecule type" value="Genomic_DNA"/>
</dbReference>